<gene>
    <name evidence="2" type="ORF">Trco_005071</name>
</gene>
<comment type="caution">
    <text evidence="2">The sequence shown here is derived from an EMBL/GenBank/DDBJ whole genome shotgun (WGS) entry which is preliminary data.</text>
</comment>
<evidence type="ECO:0000313" key="2">
    <source>
        <dbReference type="EMBL" id="KAH6605918.1"/>
    </source>
</evidence>
<evidence type="ECO:0000256" key="1">
    <source>
        <dbReference type="SAM" id="Phobius"/>
    </source>
</evidence>
<dbReference type="InterPro" id="IPR036259">
    <property type="entry name" value="MFS_trans_sf"/>
</dbReference>
<sequence>MYPDDLTDSVLLAPWIGLGRVGAPAAAAAFRMRMAVATAYRRSAMRKQRVRHWLALKRYHRPLIGAAASWFPYNWISIPFGLFSSTIISRVKTEQSLAKSLGWGVLINCFYTIKGLSLGAAIGPIQNVFPLFVVLYGVFLTLGEVGPGSTVVLTSSECFPTSTRRQMMGLVSAGSKAGAASGTRVFTAILSKYASDADKGNQIAFLVGVRLCRARRPRGPFSSSLTCHAGWTTI</sequence>
<keyword evidence="1" id="KW-0812">Transmembrane</keyword>
<accession>A0A9P8TV14</accession>
<dbReference type="OrthoDB" id="2153661at2759"/>
<keyword evidence="1" id="KW-0472">Membrane</keyword>
<evidence type="ECO:0000313" key="3">
    <source>
        <dbReference type="Proteomes" id="UP000827724"/>
    </source>
</evidence>
<reference evidence="2" key="1">
    <citation type="submission" date="2021-08" db="EMBL/GenBank/DDBJ databases">
        <title>Chromosome-Level Trichoderma cornu-damae using Hi-C Data.</title>
        <authorList>
            <person name="Kim C.S."/>
        </authorList>
    </citation>
    <scope>NUCLEOTIDE SEQUENCE</scope>
    <source>
        <strain evidence="2">KA19-0412C</strain>
    </source>
</reference>
<dbReference type="SUPFAM" id="SSF103473">
    <property type="entry name" value="MFS general substrate transporter"/>
    <property type="match status" value="1"/>
</dbReference>
<dbReference type="Gene3D" id="1.20.1250.20">
    <property type="entry name" value="MFS general substrate transporter like domains"/>
    <property type="match status" value="1"/>
</dbReference>
<proteinExistence type="predicted"/>
<feature type="transmembrane region" description="Helical" evidence="1">
    <location>
        <begin position="12"/>
        <end position="32"/>
    </location>
</feature>
<dbReference type="AlphaFoldDB" id="A0A9P8TV14"/>
<keyword evidence="3" id="KW-1185">Reference proteome</keyword>
<dbReference type="Proteomes" id="UP000827724">
    <property type="component" value="Unassembled WGS sequence"/>
</dbReference>
<keyword evidence="1" id="KW-1133">Transmembrane helix</keyword>
<organism evidence="2 3">
    <name type="scientific">Trichoderma cornu-damae</name>
    <dbReference type="NCBI Taxonomy" id="654480"/>
    <lineage>
        <taxon>Eukaryota</taxon>
        <taxon>Fungi</taxon>
        <taxon>Dikarya</taxon>
        <taxon>Ascomycota</taxon>
        <taxon>Pezizomycotina</taxon>
        <taxon>Sordariomycetes</taxon>
        <taxon>Hypocreomycetidae</taxon>
        <taxon>Hypocreales</taxon>
        <taxon>Hypocreaceae</taxon>
        <taxon>Trichoderma</taxon>
    </lineage>
</organism>
<name>A0A9P8TV14_9HYPO</name>
<dbReference type="EMBL" id="JAIWOZ010000004">
    <property type="protein sequence ID" value="KAH6605918.1"/>
    <property type="molecule type" value="Genomic_DNA"/>
</dbReference>
<protein>
    <submittedName>
        <fullName evidence="2">Major facilitator superfamily transporter</fullName>
    </submittedName>
</protein>